<reference evidence="2 3" key="1">
    <citation type="submission" date="2017-06" db="EMBL/GenBank/DDBJ databases">
        <authorList>
            <person name="Kim H.J."/>
            <person name="Triplett B.A."/>
        </authorList>
    </citation>
    <scope>NUCLEOTIDE SEQUENCE [LARGE SCALE GENOMIC DNA]</scope>
    <source>
        <strain evidence="2 3">DSM 45207</strain>
    </source>
</reference>
<dbReference type="InterPro" id="IPR029261">
    <property type="entry name" value="Transposase_Znf"/>
</dbReference>
<gene>
    <name evidence="2" type="ORF">SAMN06265360_1612</name>
</gene>
<name>A0A239AUC6_9PSEU</name>
<dbReference type="InterPro" id="IPR047951">
    <property type="entry name" value="Transpos_ISL3"/>
</dbReference>
<dbReference type="GO" id="GO:0008270">
    <property type="term" value="F:zinc ion binding"/>
    <property type="evidence" value="ECO:0007669"/>
    <property type="project" value="UniProtKB-KW"/>
</dbReference>
<dbReference type="PANTHER" id="PTHR33498">
    <property type="entry name" value="TRANSPOSASE FOR INSERTION SEQUENCE ELEMENT IS1557"/>
    <property type="match status" value="1"/>
</dbReference>
<proteinExistence type="predicted"/>
<evidence type="ECO:0000313" key="3">
    <source>
        <dbReference type="Proteomes" id="UP000198348"/>
    </source>
</evidence>
<keyword evidence="2" id="KW-0862">Zinc</keyword>
<keyword evidence="2" id="KW-0863">Zinc-finger</keyword>
<dbReference type="AlphaFoldDB" id="A0A239AUC6"/>
<feature type="domain" description="Transposase IS204/IS1001/IS1096/IS1165 zinc-finger" evidence="1">
    <location>
        <begin position="10"/>
        <end position="54"/>
    </location>
</feature>
<dbReference type="Pfam" id="PF14690">
    <property type="entry name" value="Zn_ribbon_ISL3"/>
    <property type="match status" value="1"/>
</dbReference>
<evidence type="ECO:0000313" key="2">
    <source>
        <dbReference type="EMBL" id="SNR99217.1"/>
    </source>
</evidence>
<keyword evidence="3" id="KW-1185">Reference proteome</keyword>
<accession>A0A239AUC6</accession>
<dbReference type="EMBL" id="FZNW01000061">
    <property type="protein sequence ID" value="SNR99217.1"/>
    <property type="molecule type" value="Genomic_DNA"/>
</dbReference>
<sequence>MVRASTPPGPAVCPGCAVETKRVHAYIERRVADVPVDGRPVVVRVRARRMRCSTTDCSRQTFREPLAVAGRYQRRTARLAMQVGRVVREPAGRANVRA</sequence>
<dbReference type="Proteomes" id="UP000198348">
    <property type="component" value="Unassembled WGS sequence"/>
</dbReference>
<evidence type="ECO:0000259" key="1">
    <source>
        <dbReference type="Pfam" id="PF14690"/>
    </source>
</evidence>
<dbReference type="PANTHER" id="PTHR33498:SF1">
    <property type="entry name" value="TRANSPOSASE FOR INSERTION SEQUENCE ELEMENT IS1557"/>
    <property type="match status" value="1"/>
</dbReference>
<organism evidence="2 3">
    <name type="scientific">Haloechinothrix alba</name>
    <dbReference type="NCBI Taxonomy" id="664784"/>
    <lineage>
        <taxon>Bacteria</taxon>
        <taxon>Bacillati</taxon>
        <taxon>Actinomycetota</taxon>
        <taxon>Actinomycetes</taxon>
        <taxon>Pseudonocardiales</taxon>
        <taxon>Pseudonocardiaceae</taxon>
        <taxon>Haloechinothrix</taxon>
    </lineage>
</organism>
<protein>
    <submittedName>
        <fullName evidence="2">Zinc-finger of transposase IS204/IS1001/IS1096/IS1165</fullName>
    </submittedName>
</protein>
<keyword evidence="2" id="KW-0479">Metal-binding</keyword>